<dbReference type="InterPro" id="IPR012657">
    <property type="entry name" value="23S_rRNA-intervening_sequence"/>
</dbReference>
<name>A0A0G1N2L2_9BACT</name>
<dbReference type="Pfam" id="PF05635">
    <property type="entry name" value="23S_rRNA_IVP"/>
    <property type="match status" value="1"/>
</dbReference>
<organism evidence="1 2">
    <name type="scientific">Candidatus Jorgensenbacteria bacterium GW2011_GWA2_45_9</name>
    <dbReference type="NCBI Taxonomy" id="1618663"/>
    <lineage>
        <taxon>Bacteria</taxon>
        <taxon>Candidatus Joergenseniibacteriota</taxon>
    </lineage>
</organism>
<dbReference type="AlphaFoldDB" id="A0A0G1N2L2"/>
<dbReference type="Gene3D" id="1.20.1440.60">
    <property type="entry name" value="23S rRNA-intervening sequence"/>
    <property type="match status" value="1"/>
</dbReference>
<dbReference type="PATRIC" id="fig|1618663.3.peg.439"/>
<dbReference type="PANTHER" id="PTHR38471:SF2">
    <property type="entry name" value="FOUR HELIX BUNDLE PROTEIN"/>
    <property type="match status" value="1"/>
</dbReference>
<dbReference type="SUPFAM" id="SSF158446">
    <property type="entry name" value="IVS-encoded protein-like"/>
    <property type="match status" value="1"/>
</dbReference>
<dbReference type="CDD" id="cd16377">
    <property type="entry name" value="23S_rRNA_IVP_like"/>
    <property type="match status" value="1"/>
</dbReference>
<dbReference type="EMBL" id="LCLJ01000017">
    <property type="protein sequence ID" value="KKU14739.1"/>
    <property type="molecule type" value="Genomic_DNA"/>
</dbReference>
<protein>
    <submittedName>
        <fullName evidence="1">S23 ribosomal protein</fullName>
    </submittedName>
</protein>
<keyword evidence="1" id="KW-0687">Ribonucleoprotein</keyword>
<dbReference type="InterPro" id="IPR036583">
    <property type="entry name" value="23S_rRNA_IVS_sf"/>
</dbReference>
<proteinExistence type="predicted"/>
<dbReference type="NCBIfam" id="TIGR02436">
    <property type="entry name" value="four helix bundle protein"/>
    <property type="match status" value="1"/>
</dbReference>
<reference evidence="1 2" key="1">
    <citation type="journal article" date="2015" name="Nature">
        <title>rRNA introns, odd ribosomes, and small enigmatic genomes across a large radiation of phyla.</title>
        <authorList>
            <person name="Brown C.T."/>
            <person name="Hug L.A."/>
            <person name="Thomas B.C."/>
            <person name="Sharon I."/>
            <person name="Castelle C.J."/>
            <person name="Singh A."/>
            <person name="Wilkins M.J."/>
            <person name="Williams K.H."/>
            <person name="Banfield J.F."/>
        </authorList>
    </citation>
    <scope>NUCLEOTIDE SEQUENCE [LARGE SCALE GENOMIC DNA]</scope>
</reference>
<evidence type="ECO:0000313" key="2">
    <source>
        <dbReference type="Proteomes" id="UP000034727"/>
    </source>
</evidence>
<accession>A0A0G1N2L2</accession>
<comment type="caution">
    <text evidence="1">The sequence shown here is derived from an EMBL/GenBank/DDBJ whole genome shotgun (WGS) entry which is preliminary data.</text>
</comment>
<sequence>MRIQRFEDIVAWQKAIKLAELIYQTFLYSKDFGFKDQIQRAVISTSNNIAEGFERNTNRELKNFLFIAKGSCGEVRSMAYIAKKLNYIDEEKLSIIVKQSTEISKMLSGFIKKLNDLS</sequence>
<keyword evidence="1" id="KW-0689">Ribosomal protein</keyword>
<gene>
    <name evidence="1" type="ORF">UX22_C0017G0006</name>
</gene>
<dbReference type="GO" id="GO:0005840">
    <property type="term" value="C:ribosome"/>
    <property type="evidence" value="ECO:0007669"/>
    <property type="project" value="UniProtKB-KW"/>
</dbReference>
<dbReference type="PANTHER" id="PTHR38471">
    <property type="entry name" value="FOUR HELIX BUNDLE PROTEIN"/>
    <property type="match status" value="1"/>
</dbReference>
<evidence type="ECO:0000313" key="1">
    <source>
        <dbReference type="EMBL" id="KKU14739.1"/>
    </source>
</evidence>
<dbReference type="Proteomes" id="UP000034727">
    <property type="component" value="Unassembled WGS sequence"/>
</dbReference>